<dbReference type="PANTHER" id="PTHR24113">
    <property type="entry name" value="RAN GTPASE-ACTIVATING PROTEIN 1"/>
    <property type="match status" value="1"/>
</dbReference>
<reference evidence="5" key="2">
    <citation type="submission" date="2010-04" db="EMBL/GenBank/DDBJ databases">
        <authorList>
            <person name="Buell R."/>
            <person name="Hamilton J."/>
            <person name="Hostetler J."/>
        </authorList>
    </citation>
    <scope>NUCLEOTIDE SEQUENCE [LARGE SCALE GENOMIC DNA]</scope>
    <source>
        <strain evidence="5">DAOM:BR144</strain>
    </source>
</reference>
<dbReference type="InterPro" id="IPR027038">
    <property type="entry name" value="RanGap"/>
</dbReference>
<dbReference type="GO" id="GO:0031267">
    <property type="term" value="F:small GTPase binding"/>
    <property type="evidence" value="ECO:0007669"/>
    <property type="project" value="TreeGrafter"/>
</dbReference>
<dbReference type="OMA" id="CWQWLAI"/>
<evidence type="ECO:0000256" key="2">
    <source>
        <dbReference type="ARBA" id="ARBA00022614"/>
    </source>
</evidence>
<evidence type="ECO:0000256" key="3">
    <source>
        <dbReference type="ARBA" id="ARBA00022737"/>
    </source>
</evidence>
<dbReference type="STRING" id="431595.K3X7R9"/>
<keyword evidence="2" id="KW-0433">Leucine-rich repeat</keyword>
<dbReference type="EMBL" id="GL376627">
    <property type="status" value="NOT_ANNOTATED_CDS"/>
    <property type="molecule type" value="Genomic_DNA"/>
</dbReference>
<proteinExistence type="predicted"/>
<evidence type="ECO:0000256" key="1">
    <source>
        <dbReference type="ARBA" id="ARBA00022468"/>
    </source>
</evidence>
<sequence length="706" mass="76632">MAALPPNGDALTARVLRDIAPPLAGLLSVNLADSAAHAPVLTVNLWFIKGDGTRIKSALAAVAVLMQHFQTLHASPLQTARLWGAIIKSSVMASSSASRADDAVAGAEMFPRVVLDFSRIKVTSQLLDKITAFVADLTQRCTQTTALRVGLKFANARLRSRELTLIHEMLDRVYEGDDGQRRFCCIDALDVSDNGFRAEELRTLTAILRKNGVYQLRDVALQNTIGRGLADDGLRAFGALIIAALGIDTNAAAAAQSSHSLQRLSLEGNALSARAYACICSALRYSHYGIEELNLAGTLSLQDPRDREQCWRWLAFGLFSHRYSQQTTADTLRRIDLSSNPIFPGDVDAFLATLRDLIAALIGPSVMDAGTMAPAGTVCVVEKGTSVHSIMATDMDADMTFHLAFNLEEPTSLEILYEHDREWVAVVIPGFGIGWLRYDDSMTRGEQSALDRQMNDDNHPSTRYELAMNHLSNTDVTSQALRILLDGIGQQLCSLELRGARFGQPLVDAIVAECAHLEKLDLEGCGLTASDMATLLDALQGGLGGTLVSLNLNGNYLGYQGASLLADVLRGNVTRIPELLGLRLANNAIGDRGLASLYAALHVNKTLRTLELDAPRGSDPAFATLVDDHVGFNAEFQDELLRVDRLSARCKLAVLSVMSTTTLSGSSASNLVTSSMRNDLDTWMIASIMDFAGRQVRRRILWRKTH</sequence>
<keyword evidence="3" id="KW-0677">Repeat</keyword>
<dbReference type="Pfam" id="PF13516">
    <property type="entry name" value="LRR_6"/>
    <property type="match status" value="2"/>
</dbReference>
<dbReference type="GO" id="GO:0005634">
    <property type="term" value="C:nucleus"/>
    <property type="evidence" value="ECO:0007669"/>
    <property type="project" value="TreeGrafter"/>
</dbReference>
<dbReference type="SMART" id="SM00368">
    <property type="entry name" value="LRR_RI"/>
    <property type="match status" value="6"/>
</dbReference>
<dbReference type="AlphaFoldDB" id="K3X7R9"/>
<dbReference type="EnsemblProtists" id="PYU1_T013268">
    <property type="protein sequence ID" value="PYU1_T013268"/>
    <property type="gene ID" value="PYU1_G013239"/>
</dbReference>
<dbReference type="VEuPathDB" id="FungiDB:PYU1_G013239"/>
<dbReference type="Proteomes" id="UP000019132">
    <property type="component" value="Unassembled WGS sequence"/>
</dbReference>
<dbReference type="GO" id="GO:0005096">
    <property type="term" value="F:GTPase activator activity"/>
    <property type="evidence" value="ECO:0007669"/>
    <property type="project" value="UniProtKB-KW"/>
</dbReference>
<dbReference type="GO" id="GO:0048471">
    <property type="term" value="C:perinuclear region of cytoplasm"/>
    <property type="evidence" value="ECO:0007669"/>
    <property type="project" value="TreeGrafter"/>
</dbReference>
<dbReference type="SUPFAM" id="SSF52047">
    <property type="entry name" value="RNI-like"/>
    <property type="match status" value="1"/>
</dbReference>
<dbReference type="InterPro" id="IPR032675">
    <property type="entry name" value="LRR_dom_sf"/>
</dbReference>
<organism evidence="4 5">
    <name type="scientific">Globisporangium ultimum (strain ATCC 200006 / CBS 805.95 / DAOM BR144)</name>
    <name type="common">Pythium ultimum</name>
    <dbReference type="NCBI Taxonomy" id="431595"/>
    <lineage>
        <taxon>Eukaryota</taxon>
        <taxon>Sar</taxon>
        <taxon>Stramenopiles</taxon>
        <taxon>Oomycota</taxon>
        <taxon>Peronosporomycetes</taxon>
        <taxon>Pythiales</taxon>
        <taxon>Pythiaceae</taxon>
        <taxon>Globisporangium</taxon>
    </lineage>
</organism>
<keyword evidence="1" id="KW-0343">GTPase activation</keyword>
<dbReference type="PANTHER" id="PTHR24113:SF12">
    <property type="entry name" value="RAN GTPASE-ACTIVATING PROTEIN 1"/>
    <property type="match status" value="1"/>
</dbReference>
<dbReference type="HOGENOM" id="CLU_015222_0_0_1"/>
<accession>K3X7R9</accession>
<reference evidence="5" key="1">
    <citation type="journal article" date="2010" name="Genome Biol.">
        <title>Genome sequence of the necrotrophic plant pathogen Pythium ultimum reveals original pathogenicity mechanisms and effector repertoire.</title>
        <authorList>
            <person name="Levesque C.A."/>
            <person name="Brouwer H."/>
            <person name="Cano L."/>
            <person name="Hamilton J.P."/>
            <person name="Holt C."/>
            <person name="Huitema E."/>
            <person name="Raffaele S."/>
            <person name="Robideau G.P."/>
            <person name="Thines M."/>
            <person name="Win J."/>
            <person name="Zerillo M.M."/>
            <person name="Beakes G.W."/>
            <person name="Boore J.L."/>
            <person name="Busam D."/>
            <person name="Dumas B."/>
            <person name="Ferriera S."/>
            <person name="Fuerstenberg S.I."/>
            <person name="Gachon C.M."/>
            <person name="Gaulin E."/>
            <person name="Govers F."/>
            <person name="Grenville-Briggs L."/>
            <person name="Horner N."/>
            <person name="Hostetler J."/>
            <person name="Jiang R.H."/>
            <person name="Johnson J."/>
            <person name="Krajaejun T."/>
            <person name="Lin H."/>
            <person name="Meijer H.J."/>
            <person name="Moore B."/>
            <person name="Morris P."/>
            <person name="Phuntmart V."/>
            <person name="Puiu D."/>
            <person name="Shetty J."/>
            <person name="Stajich J.E."/>
            <person name="Tripathy S."/>
            <person name="Wawra S."/>
            <person name="van West P."/>
            <person name="Whitty B.R."/>
            <person name="Coutinho P.M."/>
            <person name="Henrissat B."/>
            <person name="Martin F."/>
            <person name="Thomas P.D."/>
            <person name="Tyler B.M."/>
            <person name="De Vries R.P."/>
            <person name="Kamoun S."/>
            <person name="Yandell M."/>
            <person name="Tisserat N."/>
            <person name="Buell C.R."/>
        </authorList>
    </citation>
    <scope>NUCLEOTIDE SEQUENCE</scope>
    <source>
        <strain evidence="5">DAOM:BR144</strain>
    </source>
</reference>
<name>K3X7R9_GLOUD</name>
<evidence type="ECO:0000313" key="4">
    <source>
        <dbReference type="EnsemblProtists" id="PYU1_T013268"/>
    </source>
</evidence>
<dbReference type="GO" id="GO:0005829">
    <property type="term" value="C:cytosol"/>
    <property type="evidence" value="ECO:0007669"/>
    <property type="project" value="TreeGrafter"/>
</dbReference>
<dbReference type="InParanoid" id="K3X7R9"/>
<protein>
    <submittedName>
        <fullName evidence="4">Uncharacterized protein</fullName>
    </submittedName>
</protein>
<dbReference type="InterPro" id="IPR001611">
    <property type="entry name" value="Leu-rich_rpt"/>
</dbReference>
<dbReference type="GO" id="GO:0006913">
    <property type="term" value="P:nucleocytoplasmic transport"/>
    <property type="evidence" value="ECO:0007669"/>
    <property type="project" value="TreeGrafter"/>
</dbReference>
<dbReference type="Gene3D" id="3.80.10.10">
    <property type="entry name" value="Ribonuclease Inhibitor"/>
    <property type="match status" value="2"/>
</dbReference>
<keyword evidence="5" id="KW-1185">Reference proteome</keyword>
<dbReference type="eggNOG" id="ENOG502S7GI">
    <property type="taxonomic scope" value="Eukaryota"/>
</dbReference>
<reference evidence="4" key="3">
    <citation type="submission" date="2015-02" db="UniProtKB">
        <authorList>
            <consortium name="EnsemblProtists"/>
        </authorList>
    </citation>
    <scope>IDENTIFICATION</scope>
    <source>
        <strain evidence="4">DAOM BR144</strain>
    </source>
</reference>
<evidence type="ECO:0000313" key="5">
    <source>
        <dbReference type="Proteomes" id="UP000019132"/>
    </source>
</evidence>